<evidence type="ECO:0000256" key="6">
    <source>
        <dbReference type="ARBA" id="ARBA00023014"/>
    </source>
</evidence>
<evidence type="ECO:0000259" key="7">
    <source>
        <dbReference type="PROSITE" id="PS51379"/>
    </source>
</evidence>
<evidence type="ECO:0000256" key="1">
    <source>
        <dbReference type="ARBA" id="ARBA00004196"/>
    </source>
</evidence>
<keyword evidence="6" id="KW-0411">Iron-sulfur</keyword>
<dbReference type="GO" id="GO:0051539">
    <property type="term" value="F:4 iron, 4 sulfur cluster binding"/>
    <property type="evidence" value="ECO:0007669"/>
    <property type="project" value="UniProtKB-KW"/>
</dbReference>
<reference evidence="8" key="1">
    <citation type="journal article" date="2020" name="mSystems">
        <title>Genome- and Community-Level Interaction Insights into Carbon Utilization and Element Cycling Functions of Hydrothermarchaeota in Hydrothermal Sediment.</title>
        <authorList>
            <person name="Zhou Z."/>
            <person name="Liu Y."/>
            <person name="Xu W."/>
            <person name="Pan J."/>
            <person name="Luo Z.H."/>
            <person name="Li M."/>
        </authorList>
    </citation>
    <scope>NUCLEOTIDE SEQUENCE [LARGE SCALE GENOMIC DNA]</scope>
    <source>
        <strain evidence="8">SpSt-788</strain>
    </source>
</reference>
<dbReference type="Gene3D" id="3.30.70.20">
    <property type="match status" value="2"/>
</dbReference>
<evidence type="ECO:0000313" key="8">
    <source>
        <dbReference type="EMBL" id="HGG99682.1"/>
    </source>
</evidence>
<sequence>MDKSRREFLKKSGLVIGTTLLGAPAIAGAIEKGDAPSIYFRGNTANRKNWEIYVERKEKHIPVPPEPYAVLVDITKCIGCRRCEWACNEWNKNPNRPIKEFEASVAQKPSVFDKIRRTHAGNFTVVNRYYTKDGIPLYVKRQCMHCLDAACLSACFVEAFKKTPEAPVLYNPAVCIGCRYCMVACPFDIPAYEYYEPLNPQITKCTMCYDRLVKGSVPACVEICSAGALTFGKRSEIIKLAHERILNNPGKYVNYVYGEHEVGGTSWLYISPVPFNEIGFRTDLGKTPIPEYSRSFLFAVKMFEIVGAWPLVFGAYYALSKANKKSSSQLKGESHDDK</sequence>
<dbReference type="PANTHER" id="PTHR43545">
    <property type="entry name" value="FORMATE DEHYDROGENASE, NITRATE-INDUCIBLE, IRON-SULFUR SUBUNIT"/>
    <property type="match status" value="1"/>
</dbReference>
<dbReference type="SUPFAM" id="SSF54862">
    <property type="entry name" value="4Fe-4S ferredoxins"/>
    <property type="match status" value="1"/>
</dbReference>
<dbReference type="InterPro" id="IPR051555">
    <property type="entry name" value="FDH_Electron_Transfer_Unit"/>
</dbReference>
<keyword evidence="3" id="KW-0479">Metal-binding</keyword>
<dbReference type="EMBL" id="DTHO01000049">
    <property type="protein sequence ID" value="HGG99682.1"/>
    <property type="molecule type" value="Genomic_DNA"/>
</dbReference>
<comment type="subcellular location">
    <subcellularLocation>
        <location evidence="1">Cell envelope</location>
    </subcellularLocation>
</comment>
<protein>
    <submittedName>
        <fullName evidence="8">4Fe-4S dicluster domain-containing protein</fullName>
    </submittedName>
</protein>
<comment type="caution">
    <text evidence="8">The sequence shown here is derived from an EMBL/GenBank/DDBJ whole genome shotgun (WGS) entry which is preliminary data.</text>
</comment>
<dbReference type="GO" id="GO:0030313">
    <property type="term" value="C:cell envelope"/>
    <property type="evidence" value="ECO:0007669"/>
    <property type="project" value="UniProtKB-SubCell"/>
</dbReference>
<feature type="domain" description="4Fe-4S ferredoxin-type" evidence="7">
    <location>
        <begin position="68"/>
        <end position="97"/>
    </location>
</feature>
<evidence type="ECO:0000256" key="3">
    <source>
        <dbReference type="ARBA" id="ARBA00022723"/>
    </source>
</evidence>
<evidence type="ECO:0000256" key="4">
    <source>
        <dbReference type="ARBA" id="ARBA00022737"/>
    </source>
</evidence>
<feature type="domain" description="4Fe-4S ferredoxin-type" evidence="7">
    <location>
        <begin position="166"/>
        <end position="195"/>
    </location>
</feature>
<keyword evidence="4" id="KW-0677">Repeat</keyword>
<dbReference type="Pfam" id="PF13247">
    <property type="entry name" value="Fer4_11"/>
    <property type="match status" value="1"/>
</dbReference>
<dbReference type="CDD" id="cd10561">
    <property type="entry name" value="HybA_like"/>
    <property type="match status" value="1"/>
</dbReference>
<evidence type="ECO:0000256" key="5">
    <source>
        <dbReference type="ARBA" id="ARBA00023004"/>
    </source>
</evidence>
<keyword evidence="5" id="KW-0408">Iron</keyword>
<proteinExistence type="predicted"/>
<dbReference type="InterPro" id="IPR017896">
    <property type="entry name" value="4Fe4S_Fe-S-bd"/>
</dbReference>
<keyword evidence="2" id="KW-0004">4Fe-4S</keyword>
<dbReference type="PANTHER" id="PTHR43545:SF4">
    <property type="entry name" value="IRON-SULFUR PROTEIN"/>
    <property type="match status" value="1"/>
</dbReference>
<dbReference type="PROSITE" id="PS51318">
    <property type="entry name" value="TAT"/>
    <property type="match status" value="1"/>
</dbReference>
<dbReference type="GO" id="GO:0046872">
    <property type="term" value="F:metal ion binding"/>
    <property type="evidence" value="ECO:0007669"/>
    <property type="project" value="UniProtKB-KW"/>
</dbReference>
<name>A0A7C4AJR8_9BACT</name>
<gene>
    <name evidence="8" type="ORF">ENV75_04445</name>
</gene>
<organism evidence="8">
    <name type="scientific">Thermodesulfovibrio aggregans</name>
    <dbReference type="NCBI Taxonomy" id="86166"/>
    <lineage>
        <taxon>Bacteria</taxon>
        <taxon>Pseudomonadati</taxon>
        <taxon>Nitrospirota</taxon>
        <taxon>Thermodesulfovibrionia</taxon>
        <taxon>Thermodesulfovibrionales</taxon>
        <taxon>Thermodesulfovibrionaceae</taxon>
        <taxon>Thermodesulfovibrio</taxon>
    </lineage>
</organism>
<evidence type="ECO:0000256" key="2">
    <source>
        <dbReference type="ARBA" id="ARBA00022485"/>
    </source>
</evidence>
<dbReference type="PROSITE" id="PS00198">
    <property type="entry name" value="4FE4S_FER_1"/>
    <property type="match status" value="1"/>
</dbReference>
<dbReference type="InterPro" id="IPR017900">
    <property type="entry name" value="4Fe4S_Fe_S_CS"/>
</dbReference>
<accession>A0A7C4AJR8</accession>
<dbReference type="InterPro" id="IPR006311">
    <property type="entry name" value="TAT_signal"/>
</dbReference>
<dbReference type="PROSITE" id="PS51379">
    <property type="entry name" value="4FE4S_FER_2"/>
    <property type="match status" value="2"/>
</dbReference>
<dbReference type="AlphaFoldDB" id="A0A7C4AJR8"/>